<dbReference type="Pfam" id="PF00266">
    <property type="entry name" value="Aminotran_5"/>
    <property type="match status" value="1"/>
</dbReference>
<name>A0A1I2NUD1_9CLOT</name>
<dbReference type="EMBL" id="QAMZ01000018">
    <property type="protein sequence ID" value="PWL54797.1"/>
    <property type="molecule type" value="Genomic_DNA"/>
</dbReference>
<evidence type="ECO:0000259" key="6">
    <source>
        <dbReference type="Pfam" id="PF00266"/>
    </source>
</evidence>
<evidence type="ECO:0000256" key="5">
    <source>
        <dbReference type="RuleBase" id="RU004504"/>
    </source>
</evidence>
<dbReference type="GO" id="GO:0016829">
    <property type="term" value="F:lyase activity"/>
    <property type="evidence" value="ECO:0007669"/>
    <property type="project" value="UniProtKB-KW"/>
</dbReference>
<dbReference type="SUPFAM" id="SSF53383">
    <property type="entry name" value="PLP-dependent transferases"/>
    <property type="match status" value="1"/>
</dbReference>
<dbReference type="InterPro" id="IPR015424">
    <property type="entry name" value="PyrdxlP-dep_Trfase"/>
</dbReference>
<dbReference type="PANTHER" id="PTHR43586">
    <property type="entry name" value="CYSTEINE DESULFURASE"/>
    <property type="match status" value="1"/>
</dbReference>
<comment type="catalytic activity">
    <reaction evidence="4">
        <text>(sulfur carrier)-H + L-cysteine = (sulfur carrier)-SH + L-alanine</text>
        <dbReference type="Rhea" id="RHEA:43892"/>
        <dbReference type="Rhea" id="RHEA-COMP:14737"/>
        <dbReference type="Rhea" id="RHEA-COMP:14739"/>
        <dbReference type="ChEBI" id="CHEBI:29917"/>
        <dbReference type="ChEBI" id="CHEBI:35235"/>
        <dbReference type="ChEBI" id="CHEBI:57972"/>
        <dbReference type="ChEBI" id="CHEBI:64428"/>
        <dbReference type="EC" id="2.8.1.7"/>
    </reaction>
</comment>
<dbReference type="PANTHER" id="PTHR43586:SF8">
    <property type="entry name" value="CYSTEINE DESULFURASE 1, CHLOROPLASTIC"/>
    <property type="match status" value="1"/>
</dbReference>
<comment type="cofactor">
    <cofactor evidence="1 5">
        <name>pyridoxal 5'-phosphate</name>
        <dbReference type="ChEBI" id="CHEBI:597326"/>
    </cofactor>
</comment>
<dbReference type="EMBL" id="FOOE01000024">
    <property type="protein sequence ID" value="SFG07502.1"/>
    <property type="molecule type" value="Genomic_DNA"/>
</dbReference>
<evidence type="ECO:0000256" key="3">
    <source>
        <dbReference type="ARBA" id="ARBA00022898"/>
    </source>
</evidence>
<reference evidence="7 10" key="2">
    <citation type="submission" date="2018-03" db="EMBL/GenBank/DDBJ databases">
        <title>The uncultured portion of the human microbiome is neutrally assembled.</title>
        <authorList>
            <person name="Jeraldo P."/>
            <person name="Boardman L."/>
            <person name="White B.A."/>
            <person name="Nelson H."/>
            <person name="Goldenfeld N."/>
            <person name="Chia N."/>
        </authorList>
    </citation>
    <scope>NUCLEOTIDE SEQUENCE [LARGE SCALE GENOMIC DNA]</scope>
    <source>
        <strain evidence="7">CIM:MAG 903</strain>
    </source>
</reference>
<evidence type="ECO:0000313" key="7">
    <source>
        <dbReference type="EMBL" id="PWL54797.1"/>
    </source>
</evidence>
<dbReference type="InterPro" id="IPR015422">
    <property type="entry name" value="PyrdxlP-dep_Trfase_small"/>
</dbReference>
<proteinExistence type="inferred from homology"/>
<dbReference type="AlphaFoldDB" id="A0A1I2NUD1"/>
<protein>
    <submittedName>
        <fullName evidence="7">Aminotransferase class V-fold PLP-dependent enzyme</fullName>
    </submittedName>
    <submittedName>
        <fullName evidence="8">Selenocysteine lyase/Cysteine desulfurase</fullName>
    </submittedName>
</protein>
<dbReference type="OrthoDB" id="9804366at2"/>
<dbReference type="GO" id="GO:0008483">
    <property type="term" value="F:transaminase activity"/>
    <property type="evidence" value="ECO:0007669"/>
    <property type="project" value="UniProtKB-KW"/>
</dbReference>
<keyword evidence="7" id="KW-0808">Transferase</keyword>
<evidence type="ECO:0000313" key="8">
    <source>
        <dbReference type="EMBL" id="SFG07502.1"/>
    </source>
</evidence>
<dbReference type="Gene3D" id="3.90.1150.10">
    <property type="entry name" value="Aspartate Aminotransferase, domain 1"/>
    <property type="match status" value="1"/>
</dbReference>
<evidence type="ECO:0000256" key="4">
    <source>
        <dbReference type="ARBA" id="ARBA00050776"/>
    </source>
</evidence>
<dbReference type="InterPro" id="IPR000192">
    <property type="entry name" value="Aminotrans_V_dom"/>
</dbReference>
<dbReference type="RefSeq" id="WP_035771100.1">
    <property type="nucleotide sequence ID" value="NZ_BAAACD010000031.1"/>
</dbReference>
<dbReference type="Gene3D" id="3.40.640.10">
    <property type="entry name" value="Type I PLP-dependent aspartate aminotransferase-like (Major domain)"/>
    <property type="match status" value="1"/>
</dbReference>
<evidence type="ECO:0000313" key="10">
    <source>
        <dbReference type="Proteomes" id="UP000246114"/>
    </source>
</evidence>
<keyword evidence="7" id="KW-0032">Aminotransferase</keyword>
<keyword evidence="8" id="KW-0456">Lyase</keyword>
<sequence>MYDKQKIRNLFPGIENKVPLKNGIMATGINFDNAATTPPLLYGLEGIERFAPWYSSIHRGTGYKSIKTTELYDRSRERVLEFVNADKNKYTVIYVKNTTEGLNKLSYRLIKSRNDVVLSTSMEHHSNDLPWRSKCIIDYVDVNEDGTLNIFDLKKKIMKYKGKLRLVTVTAASNVTGAINDIHFIAKMAHEAGALIVVDGAQYVPHKKISMRGNSRTEDIDYLVFSAHKMYAPFGIGAIIGRKDLLENGAPEYSGGGTIKIVTPSKVIWDDLPMKDEAGTPNVLGVVSLMASINMFNSLGLDELYMEERNLTRYLMNNLSQLPVKIYGPEDVNNKVGIVSFTIPKLSHSYVAETLSNTFGIAVRNGCFCAHPYVEKLLNISESDMEKFLKNPNLEKPGLIRASLAMYNTKREVDRFTEAIYKICVANNIRM</sequence>
<dbReference type="InterPro" id="IPR018247">
    <property type="entry name" value="EF_Hand_1_Ca_BS"/>
</dbReference>
<accession>A0A1I2NUD1</accession>
<comment type="similarity">
    <text evidence="2">Belongs to the class-V pyridoxal-phosphate-dependent aminotransferase family. Csd subfamily.</text>
</comment>
<reference evidence="8 9" key="1">
    <citation type="submission" date="2016-10" db="EMBL/GenBank/DDBJ databases">
        <authorList>
            <person name="de Groot N.N."/>
        </authorList>
    </citation>
    <scope>NUCLEOTIDE SEQUENCE [LARGE SCALE GENOMIC DNA]</scope>
    <source>
        <strain evidence="8 9">NLAE-zl-G419</strain>
    </source>
</reference>
<organism evidence="8 9">
    <name type="scientific">Clostridium cadaveris</name>
    <dbReference type="NCBI Taxonomy" id="1529"/>
    <lineage>
        <taxon>Bacteria</taxon>
        <taxon>Bacillati</taxon>
        <taxon>Bacillota</taxon>
        <taxon>Clostridia</taxon>
        <taxon>Eubacteriales</taxon>
        <taxon>Clostridiaceae</taxon>
        <taxon>Clostridium</taxon>
    </lineage>
</organism>
<feature type="domain" description="Aminotransferase class V" evidence="6">
    <location>
        <begin position="29"/>
        <end position="416"/>
    </location>
</feature>
<keyword evidence="9" id="KW-1185">Reference proteome</keyword>
<dbReference type="InterPro" id="IPR020578">
    <property type="entry name" value="Aminotrans_V_PyrdxlP_BS"/>
</dbReference>
<dbReference type="eggNOG" id="COG0520">
    <property type="taxonomic scope" value="Bacteria"/>
</dbReference>
<dbReference type="STRING" id="1529.SAMN04487885_12427"/>
<dbReference type="PROSITE" id="PS00018">
    <property type="entry name" value="EF_HAND_1"/>
    <property type="match status" value="1"/>
</dbReference>
<dbReference type="GO" id="GO:0031071">
    <property type="term" value="F:cysteine desulfurase activity"/>
    <property type="evidence" value="ECO:0007669"/>
    <property type="project" value="UniProtKB-EC"/>
</dbReference>
<dbReference type="Proteomes" id="UP000182135">
    <property type="component" value="Unassembled WGS sequence"/>
</dbReference>
<evidence type="ECO:0000313" key="9">
    <source>
        <dbReference type="Proteomes" id="UP000182135"/>
    </source>
</evidence>
<evidence type="ECO:0000256" key="1">
    <source>
        <dbReference type="ARBA" id="ARBA00001933"/>
    </source>
</evidence>
<evidence type="ECO:0000256" key="2">
    <source>
        <dbReference type="ARBA" id="ARBA00010447"/>
    </source>
</evidence>
<dbReference type="Proteomes" id="UP000246114">
    <property type="component" value="Unassembled WGS sequence"/>
</dbReference>
<keyword evidence="3" id="KW-0663">Pyridoxal phosphate</keyword>
<dbReference type="InterPro" id="IPR015421">
    <property type="entry name" value="PyrdxlP-dep_Trfase_major"/>
</dbReference>
<dbReference type="GeneID" id="90545480"/>
<dbReference type="PROSITE" id="PS00595">
    <property type="entry name" value="AA_TRANSFER_CLASS_5"/>
    <property type="match status" value="1"/>
</dbReference>
<gene>
    <name evidence="7" type="ORF">DBY38_03170</name>
    <name evidence="8" type="ORF">SAMN04487885_12427</name>
</gene>